<feature type="compositionally biased region" description="Basic and acidic residues" evidence="2">
    <location>
        <begin position="1308"/>
        <end position="1324"/>
    </location>
</feature>
<feature type="compositionally biased region" description="Polar residues" evidence="2">
    <location>
        <begin position="830"/>
        <end position="840"/>
    </location>
</feature>
<dbReference type="OrthoDB" id="6368736at2759"/>
<protein>
    <submittedName>
        <fullName evidence="3">Uncharacterized protein</fullName>
    </submittedName>
</protein>
<feature type="compositionally biased region" description="Basic and acidic residues" evidence="2">
    <location>
        <begin position="1086"/>
        <end position="1095"/>
    </location>
</feature>
<keyword evidence="5" id="KW-1185">Reference proteome</keyword>
<feature type="region of interest" description="Disordered" evidence="2">
    <location>
        <begin position="1302"/>
        <end position="1327"/>
    </location>
</feature>
<dbReference type="STRING" id="2015173.A0A026WQD2"/>
<dbReference type="EMBL" id="QOIP01000011">
    <property type="protein sequence ID" value="RLU16420.1"/>
    <property type="molecule type" value="Genomic_DNA"/>
</dbReference>
<feature type="coiled-coil region" evidence="1">
    <location>
        <begin position="135"/>
        <end position="169"/>
    </location>
</feature>
<sequence>MNIALKTIRKQTNMPFQEDNSKSKEEMESVVLLKQKVCKTHQLIFMYSEKLKENDRVKSDLAIAKKEAKRVIYDYKSALDKIRELELRITKAKQINEELTNKMNDNDVENTANKQVIEQLTYKIGELEEKHSNKIMEYELNKSSFEERVKSLEQELKKSELKLKRMGKKVITNDMNTVKHDIKNQSTLNLDTNVSLCDDKLNCQPTVERQDKSIMTDDSAFKSTSCIGIQSTSDIGVNTSLCELNAQSKCETQDKNIMTDEFYNTANYPCPLFCAQCKVHLPQDRMTEKIYKTMNTYPKLIDDGDVMSPSKEDSLIPYSSSDTYSDLMNKDVASPKVLRMSHASSSDDQCDDSIVISEAAHSTMIQSCKNVESRDTNTTAYVPAATNLPNNLNLISATINLPENTNCTRESFHSNSNDSLIKQSLSIKKIKKQLKALESKIKKFPKLKKKRNISSCHHCEYRNGTSLSPNLITAICKGVLQYSNDRVKNTWVRNEGKKLRRHKKHGIKKKEKLKKRKERLKKYNAREDSWESESFDEDTSRDILCNRLDDVARENKASQFEHSIPYTTIQNINKNNSVLDVNTSDRPVDNESDEESNLWTRENQESVSHLMEVTSAIASSDVIINEISTNDNSLREDNREYIDIDNQMATKTTVFLSNSQKSVDHANSNIIMTESEIKGESKIKKSIASRLLKKIRNLKRKTQANSHMNKEQNSLSCIDTSEHHELTKLRIEGQRTGIHPAPLKSIINLKRKSKEMLADLSIDMQENSESHSGYRESIKKKRIAHVPKSSSSSIEVLQSSNIQNDLAHHTQKIAAILETSQQKRDESEQLDTQIQENDSSIENEKSHTVKKNTDGEEENSTNNGDLNTHDDNFPPSNMNIEQASMTVEFDKCDNVAVDSIIDENTNASASAGPLLPNAKIIAQVSNSRDKSVVSSNDISYNTMKNFKCERLPIPSTNVQLKSPSSPSADSIHDCNEDVEENIQIKQIEEVTPTGELEHTCDTNAEKNSDNAAPCDTVLNDDRISLLNQSSALKVSHRENHDGDCISPRLRHLPISRDNRVFEDCLSRLRKDFTNTPKNAAILEKSSQQKRDESKQLDTQIQENGSSIEKEKNHMAKKRNEKNTVKYNKVHGPDNKPDEENSNNGDLLNDNNFSPSNMNVEQASMIVEFDSCDNVAVNSIIDENTNASASAEPLLLNAKIIAEVSNSRDKLHVSSNDISHNKVNNLEDGRLNVPSINIQLESPSYPSEDWIHDCNEDVGEDIQIKQIGIVEEVTPTDELKQTCDTNAENYVIPCNTVLNDNRLSNVSPRENHDSKCMPSRDRSPISRDNLGNRVIEDRVGKIPRENVGTNQREEVTKCTDVPYDNVEESGTLISWFVKYINEKPIKPKISRKQMKHISTITDNFVKKELEKLANSAWEDTVYHEVLQNLTSTCGSRIIAKCIIEFLSENKNKNILDNSFTPPAPLMTTLEQKFTTLLVDLEVSRPMIIHFVQAGIQYKLFRLNSDVKNLNVVDTLTRMYVILSRIQKDREKIRIMCCDALYCMNLKAISVLYIVLTCWSEVLPKADTNIGILPKCIAFLIGWQQIDELQKSAKRSKALKLLIVAFYKYVYSQETINDLLEEFTSALKVKQTDGLDTAIILIAKKQGPSWIYNNFICSTLLPMIINHEHPCVYDGFCLLGRMLRAFPSTAKVVQDIINQLHDLIKSEQGSHDQQEGVISALLSLSKQKFDVVASCVLQWTPSTPLRPSTIMQLEAFIRLRKKAFWKSHLKLYKSVKNKN</sequence>
<accession>A0A026WQD2</accession>
<evidence type="ECO:0000256" key="1">
    <source>
        <dbReference type="SAM" id="Coils"/>
    </source>
</evidence>
<name>A0A026WQD2_OOCBI</name>
<feature type="compositionally biased region" description="Basic and acidic residues" evidence="2">
    <location>
        <begin position="842"/>
        <end position="854"/>
    </location>
</feature>
<evidence type="ECO:0000313" key="6">
    <source>
        <dbReference type="Proteomes" id="UP000279307"/>
    </source>
</evidence>
<evidence type="ECO:0000256" key="2">
    <source>
        <dbReference type="SAM" id="MobiDB-lite"/>
    </source>
</evidence>
<feature type="coiled-coil region" evidence="1">
    <location>
        <begin position="75"/>
        <end position="102"/>
    </location>
</feature>
<reference evidence="3 5" key="1">
    <citation type="journal article" date="2014" name="Curr. Biol.">
        <title>The genome of the clonal raider ant Cerapachys biroi.</title>
        <authorList>
            <person name="Oxley P.R."/>
            <person name="Ji L."/>
            <person name="Fetter-Pruneda I."/>
            <person name="McKenzie S.K."/>
            <person name="Li C."/>
            <person name="Hu H."/>
            <person name="Zhang G."/>
            <person name="Kronauer D.J."/>
        </authorList>
    </citation>
    <scope>NUCLEOTIDE SEQUENCE [LARGE SCALE GENOMIC DNA]</scope>
</reference>
<organism evidence="3 5">
    <name type="scientific">Ooceraea biroi</name>
    <name type="common">Clonal raider ant</name>
    <name type="synonym">Cerapachys biroi</name>
    <dbReference type="NCBI Taxonomy" id="2015173"/>
    <lineage>
        <taxon>Eukaryota</taxon>
        <taxon>Metazoa</taxon>
        <taxon>Ecdysozoa</taxon>
        <taxon>Arthropoda</taxon>
        <taxon>Hexapoda</taxon>
        <taxon>Insecta</taxon>
        <taxon>Pterygota</taxon>
        <taxon>Neoptera</taxon>
        <taxon>Endopterygota</taxon>
        <taxon>Hymenoptera</taxon>
        <taxon>Apocrita</taxon>
        <taxon>Aculeata</taxon>
        <taxon>Formicoidea</taxon>
        <taxon>Formicidae</taxon>
        <taxon>Dorylinae</taxon>
        <taxon>Ooceraea</taxon>
    </lineage>
</organism>
<gene>
    <name evidence="4" type="ORF">DMN91_010488</name>
    <name evidence="3" type="ORF">X777_01904</name>
</gene>
<evidence type="ECO:0000313" key="5">
    <source>
        <dbReference type="Proteomes" id="UP000053097"/>
    </source>
</evidence>
<proteinExistence type="predicted"/>
<dbReference type="OMA" id="ALYCMNL"/>
<feature type="region of interest" description="Disordered" evidence="2">
    <location>
        <begin position="762"/>
        <end position="792"/>
    </location>
</feature>
<reference evidence="4" key="3">
    <citation type="submission" date="2018-07" db="EMBL/GenBank/DDBJ databases">
        <authorList>
            <person name="Mckenzie S.K."/>
            <person name="Kronauer D.J.C."/>
        </authorList>
    </citation>
    <scope>NUCLEOTIDE SEQUENCE</scope>
    <source>
        <strain evidence="4">Clonal line C1</strain>
    </source>
</reference>
<feature type="region of interest" description="Disordered" evidence="2">
    <location>
        <begin position="1078"/>
        <end position="1147"/>
    </location>
</feature>
<feature type="region of interest" description="Disordered" evidence="2">
    <location>
        <begin position="820"/>
        <end position="875"/>
    </location>
</feature>
<evidence type="ECO:0000313" key="3">
    <source>
        <dbReference type="EMBL" id="EZA58133.1"/>
    </source>
</evidence>
<dbReference type="EMBL" id="KK107133">
    <property type="protein sequence ID" value="EZA58133.1"/>
    <property type="molecule type" value="Genomic_DNA"/>
</dbReference>
<dbReference type="Proteomes" id="UP000279307">
    <property type="component" value="Chromosome 11"/>
</dbReference>
<evidence type="ECO:0000313" key="4">
    <source>
        <dbReference type="EMBL" id="RLU16420.1"/>
    </source>
</evidence>
<feature type="compositionally biased region" description="Basic and acidic residues" evidence="2">
    <location>
        <begin position="768"/>
        <end position="777"/>
    </location>
</feature>
<reference evidence="4 6" key="2">
    <citation type="journal article" date="2018" name="Genome Res.">
        <title>The genomic architecture and molecular evolution of ant odorant receptors.</title>
        <authorList>
            <person name="McKenzie S.K."/>
            <person name="Kronauer D.J.C."/>
        </authorList>
    </citation>
    <scope>NUCLEOTIDE SEQUENCE [LARGE SCALE GENOMIC DNA]</scope>
    <source>
        <strain evidence="4">Clonal line C1</strain>
    </source>
</reference>
<dbReference type="Proteomes" id="UP000053097">
    <property type="component" value="Unassembled WGS sequence"/>
</dbReference>
<feature type="compositionally biased region" description="Polar residues" evidence="2">
    <location>
        <begin position="1096"/>
        <end position="1106"/>
    </location>
</feature>
<keyword evidence="1" id="KW-0175">Coiled coil</keyword>